<organism evidence="9 10">
    <name type="scientific">Chthonomonas calidirosea (strain DSM 23976 / ICMP 18418 / T49)</name>
    <dbReference type="NCBI Taxonomy" id="1303518"/>
    <lineage>
        <taxon>Bacteria</taxon>
        <taxon>Bacillati</taxon>
        <taxon>Armatimonadota</taxon>
        <taxon>Chthonomonadia</taxon>
        <taxon>Chthonomonadales</taxon>
        <taxon>Chthonomonadaceae</taxon>
        <taxon>Chthonomonas</taxon>
    </lineage>
</organism>
<evidence type="ECO:0000256" key="7">
    <source>
        <dbReference type="ARBA" id="ARBA00023136"/>
    </source>
</evidence>
<dbReference type="GO" id="GO:0005886">
    <property type="term" value="C:plasma membrane"/>
    <property type="evidence" value="ECO:0007669"/>
    <property type="project" value="UniProtKB-SubCell"/>
</dbReference>
<proteinExistence type="predicted"/>
<evidence type="ECO:0000313" key="9">
    <source>
        <dbReference type="EMBL" id="CCW34270.1"/>
    </source>
</evidence>
<dbReference type="Proteomes" id="UP000014227">
    <property type="component" value="Chromosome I"/>
</dbReference>
<reference evidence="10" key="1">
    <citation type="submission" date="2013-03" db="EMBL/GenBank/DDBJ databases">
        <title>Genome sequence of Chthonomonas calidirosea, the first sequenced genome from the Armatimonadetes phylum (formally candidate division OP10).</title>
        <authorList>
            <person name="Lee K.C.Y."/>
            <person name="Morgan X.C."/>
            <person name="Dunfield P.F."/>
            <person name="Tamas I."/>
            <person name="Houghton K.M."/>
            <person name="Vyssotski M."/>
            <person name="Ryan J.L.J."/>
            <person name="Lagutin K."/>
            <person name="McDonald I.R."/>
            <person name="Stott M.B."/>
        </authorList>
    </citation>
    <scope>NUCLEOTIDE SEQUENCE [LARGE SCALE GENOMIC DNA]</scope>
    <source>
        <strain evidence="10">DSM 23976 / ICMP 18418 / T49</strain>
    </source>
</reference>
<keyword evidence="6 8" id="KW-1133">Transmembrane helix</keyword>
<evidence type="ECO:0000256" key="1">
    <source>
        <dbReference type="ARBA" id="ARBA00004651"/>
    </source>
</evidence>
<dbReference type="RefSeq" id="WP_016481832.1">
    <property type="nucleotide sequence ID" value="NC_021487.1"/>
</dbReference>
<dbReference type="InParanoid" id="S0ET76"/>
<dbReference type="STRING" id="454171.CP488_00721"/>
<keyword evidence="5 8" id="KW-0812">Transmembrane</keyword>
<accession>S0ET76</accession>
<feature type="transmembrane region" description="Helical" evidence="8">
    <location>
        <begin position="454"/>
        <end position="474"/>
    </location>
</feature>
<feature type="transmembrane region" description="Helical" evidence="8">
    <location>
        <begin position="218"/>
        <end position="237"/>
    </location>
</feature>
<sequence length="690" mass="77668">MIAQQLLSLLLALLLFVIASGVGQTLLQWFDALKPYPLERFVYATALGLGIIGYGVFFLGLAGFLYVHFVVAWLLVLAIVGLPGTILQSGELRRWLTTWRPVRTNNFSVDTIVIRFCLLSLGLIAIVSAVLAMRPPSAMEWDVLAYHLADPKVFIANHRVVPLPTDHHSNFPMLMEMLYVIGLLFGGSTLANYFHWMTLLLLVLGIIAACSRHYEAPVGFIAALILATTPLIVWEATTAYVDIAGACYSTLAVLVLLPVLDNRLFAPRSCFQCCLLAGILMGFNLGIKYLGLIPFGLLGGLLLMRKALLRYALIYFIAALLVGSPWYIKNAILLHNPVYPFYFRLFPHSLYWSLAREKAYNSEQNRFGFPHALLRDPHEALINLLLAPWQLLVSVPRYFNGGEYNFGALIGGLYQAFCFPLLLVRRLPRTVKIVLLLGICQLVIWFFLAQIGRYLIQMMPLFAIGGGYGAWQLLRRSSRARLDILIKVVVALLIAGQVVYLLCGLTLFPYGGQSAVAFMQQTGLPASDLNVLQVLHVLSSKANEQKFLEDTIDVYNCEDWVNHHTKPRDGVLLYEEDRGYYLNRPYLWGDAEHSAYIPYSRFSNAAQLTSWFLMHGYHYAIINLNWSPMNTQHVPIPSDSALSLLFQWYTSPSDSLTYWRKLIGLAISQHFWVPVYVSHGCVVLRLGNDH</sequence>
<dbReference type="EMBL" id="HF951689">
    <property type="protein sequence ID" value="CCW34270.1"/>
    <property type="molecule type" value="Genomic_DNA"/>
</dbReference>
<dbReference type="HOGENOM" id="CLU_398859_0_0_0"/>
<name>S0ET76_CHTCT</name>
<evidence type="ECO:0000313" key="10">
    <source>
        <dbReference type="Proteomes" id="UP000014227"/>
    </source>
</evidence>
<dbReference type="OrthoDB" id="9785476at2"/>
<dbReference type="GO" id="GO:0016763">
    <property type="term" value="F:pentosyltransferase activity"/>
    <property type="evidence" value="ECO:0007669"/>
    <property type="project" value="TreeGrafter"/>
</dbReference>
<protein>
    <recommendedName>
        <fullName evidence="11">Glycosyltransferase RgtA/B/C/D-like domain-containing protein</fullName>
    </recommendedName>
</protein>
<dbReference type="PATRIC" id="fig|1303518.3.peg.442"/>
<feature type="transmembrane region" description="Helical" evidence="8">
    <location>
        <begin position="431"/>
        <end position="448"/>
    </location>
</feature>
<keyword evidence="4" id="KW-0808">Transferase</keyword>
<evidence type="ECO:0000256" key="4">
    <source>
        <dbReference type="ARBA" id="ARBA00022679"/>
    </source>
</evidence>
<feature type="transmembrane region" description="Helical" evidence="8">
    <location>
        <begin position="308"/>
        <end position="328"/>
    </location>
</feature>
<feature type="transmembrane region" description="Helical" evidence="8">
    <location>
        <begin position="486"/>
        <end position="510"/>
    </location>
</feature>
<dbReference type="KEGG" id="ccz:CCALI_00435"/>
<feature type="transmembrane region" description="Helical" evidence="8">
    <location>
        <begin position="405"/>
        <end position="424"/>
    </location>
</feature>
<comment type="subcellular location">
    <subcellularLocation>
        <location evidence="1">Cell membrane</location>
        <topology evidence="1">Multi-pass membrane protein</topology>
    </subcellularLocation>
</comment>
<keyword evidence="7 8" id="KW-0472">Membrane</keyword>
<evidence type="ECO:0000256" key="6">
    <source>
        <dbReference type="ARBA" id="ARBA00022989"/>
    </source>
</evidence>
<dbReference type="eggNOG" id="COG1807">
    <property type="taxonomic scope" value="Bacteria"/>
</dbReference>
<evidence type="ECO:0008006" key="11">
    <source>
        <dbReference type="Google" id="ProtNLM"/>
    </source>
</evidence>
<feature type="transmembrane region" description="Helical" evidence="8">
    <location>
        <begin position="243"/>
        <end position="261"/>
    </location>
</feature>
<evidence type="ECO:0000256" key="5">
    <source>
        <dbReference type="ARBA" id="ARBA00022692"/>
    </source>
</evidence>
<dbReference type="GO" id="GO:0009103">
    <property type="term" value="P:lipopolysaccharide biosynthetic process"/>
    <property type="evidence" value="ECO:0007669"/>
    <property type="project" value="UniProtKB-ARBA"/>
</dbReference>
<dbReference type="InterPro" id="IPR050297">
    <property type="entry name" value="LipidA_mod_glycosyltrf_83"/>
</dbReference>
<feature type="transmembrane region" description="Helical" evidence="8">
    <location>
        <begin position="41"/>
        <end position="59"/>
    </location>
</feature>
<keyword evidence="3" id="KW-0328">Glycosyltransferase</keyword>
<keyword evidence="10" id="KW-1185">Reference proteome</keyword>
<dbReference type="PRINTS" id="PR00173">
    <property type="entry name" value="EDTRNSPORT"/>
</dbReference>
<feature type="transmembrane region" description="Helical" evidence="8">
    <location>
        <begin position="66"/>
        <end position="87"/>
    </location>
</feature>
<evidence type="ECO:0000256" key="3">
    <source>
        <dbReference type="ARBA" id="ARBA00022676"/>
    </source>
</evidence>
<dbReference type="PANTHER" id="PTHR33908">
    <property type="entry name" value="MANNOSYLTRANSFERASE YKCB-RELATED"/>
    <property type="match status" value="1"/>
</dbReference>
<gene>
    <name evidence="9" type="ORF">CCALI_00435</name>
</gene>
<feature type="transmembrane region" description="Helical" evidence="8">
    <location>
        <begin position="273"/>
        <end position="302"/>
    </location>
</feature>
<keyword evidence="2" id="KW-1003">Cell membrane</keyword>
<evidence type="ECO:0000256" key="2">
    <source>
        <dbReference type="ARBA" id="ARBA00022475"/>
    </source>
</evidence>
<dbReference type="PANTHER" id="PTHR33908:SF11">
    <property type="entry name" value="MEMBRANE PROTEIN"/>
    <property type="match status" value="1"/>
</dbReference>
<feature type="transmembrane region" description="Helical" evidence="8">
    <location>
        <begin position="107"/>
        <end position="132"/>
    </location>
</feature>
<dbReference type="AlphaFoldDB" id="S0ET76"/>
<evidence type="ECO:0000256" key="8">
    <source>
        <dbReference type="SAM" id="Phobius"/>
    </source>
</evidence>